<proteinExistence type="predicted"/>
<comment type="caution">
    <text evidence="1">The sequence shown here is derived from an EMBL/GenBank/DDBJ whole genome shotgun (WGS) entry which is preliminary data.</text>
</comment>
<reference evidence="1" key="1">
    <citation type="journal article" date="2015" name="Nature">
        <title>Complex archaea that bridge the gap between prokaryotes and eukaryotes.</title>
        <authorList>
            <person name="Spang A."/>
            <person name="Saw J.H."/>
            <person name="Jorgensen S.L."/>
            <person name="Zaremba-Niedzwiedzka K."/>
            <person name="Martijn J."/>
            <person name="Lind A.E."/>
            <person name="van Eijk R."/>
            <person name="Schleper C."/>
            <person name="Guy L."/>
            <person name="Ettema T.J."/>
        </authorList>
    </citation>
    <scope>NUCLEOTIDE SEQUENCE</scope>
</reference>
<dbReference type="EMBL" id="LAZR01013290">
    <property type="protein sequence ID" value="KKM22646.1"/>
    <property type="molecule type" value="Genomic_DNA"/>
</dbReference>
<gene>
    <name evidence="1" type="ORF">LCGC14_1623150</name>
</gene>
<dbReference type="AlphaFoldDB" id="A0A0F9I4U3"/>
<feature type="non-terminal residue" evidence="1">
    <location>
        <position position="1"/>
    </location>
</feature>
<evidence type="ECO:0000313" key="1">
    <source>
        <dbReference type="EMBL" id="KKM22646.1"/>
    </source>
</evidence>
<accession>A0A0F9I4U3</accession>
<name>A0A0F9I4U3_9ZZZZ</name>
<organism evidence="1">
    <name type="scientific">marine sediment metagenome</name>
    <dbReference type="NCBI Taxonomy" id="412755"/>
    <lineage>
        <taxon>unclassified sequences</taxon>
        <taxon>metagenomes</taxon>
        <taxon>ecological metagenomes</taxon>
    </lineage>
</organism>
<evidence type="ECO:0008006" key="2">
    <source>
        <dbReference type="Google" id="ProtNLM"/>
    </source>
</evidence>
<sequence length="51" mass="5756">HENNLDSLPESILKLDSLNNLQIVGNPIHTNPSLKVEHILEELRNMGVKID</sequence>
<protein>
    <recommendedName>
        <fullName evidence="2">Leucine-rich repeat domain-containing protein</fullName>
    </recommendedName>
</protein>